<dbReference type="Pfam" id="PF08223">
    <property type="entry name" value="PaaX_C"/>
    <property type="match status" value="1"/>
</dbReference>
<evidence type="ECO:0000313" key="3">
    <source>
        <dbReference type="Proteomes" id="UP000198420"/>
    </source>
</evidence>
<feature type="domain" description="Transcriptional repressor PaaX-like C-terminal" evidence="1">
    <location>
        <begin position="2"/>
        <end position="59"/>
    </location>
</feature>
<name>A0A238ULL8_9ACTN</name>
<organism evidence="2 3">
    <name type="scientific">Actinomadura mexicana</name>
    <dbReference type="NCBI Taxonomy" id="134959"/>
    <lineage>
        <taxon>Bacteria</taxon>
        <taxon>Bacillati</taxon>
        <taxon>Actinomycetota</taxon>
        <taxon>Actinomycetes</taxon>
        <taxon>Streptosporangiales</taxon>
        <taxon>Thermomonosporaceae</taxon>
        <taxon>Actinomadura</taxon>
    </lineage>
</organism>
<keyword evidence="3" id="KW-1185">Reference proteome</keyword>
<dbReference type="Proteomes" id="UP000198420">
    <property type="component" value="Unassembled WGS sequence"/>
</dbReference>
<dbReference type="AlphaFoldDB" id="A0A238ULL8"/>
<dbReference type="EMBL" id="FZNP01000001">
    <property type="protein sequence ID" value="SNR22861.1"/>
    <property type="molecule type" value="Genomic_DNA"/>
</dbReference>
<sequence>MDAFVERMRLIHDYRHFPFRDPDLPTELLPAGWLGRDDAHELFLEPYHLLKQRAEEQFERLWEEVGS</sequence>
<dbReference type="Gene3D" id="1.20.58.1460">
    <property type="match status" value="1"/>
</dbReference>
<dbReference type="PANTHER" id="PTHR30319">
    <property type="entry name" value="PHENYLACETIC ACID REGULATOR-RELATED TRANSCRIPTIONAL REPRESSOR"/>
    <property type="match status" value="1"/>
</dbReference>
<protein>
    <submittedName>
        <fullName evidence="2">PaaX-like protein C-terminal domain-containing protein</fullName>
    </submittedName>
</protein>
<dbReference type="GO" id="GO:0006351">
    <property type="term" value="P:DNA-templated transcription"/>
    <property type="evidence" value="ECO:0007669"/>
    <property type="project" value="TreeGrafter"/>
</dbReference>
<accession>A0A238ULL8</accession>
<reference evidence="3" key="1">
    <citation type="submission" date="2017-06" db="EMBL/GenBank/DDBJ databases">
        <authorList>
            <person name="Varghese N."/>
            <person name="Submissions S."/>
        </authorList>
    </citation>
    <scope>NUCLEOTIDE SEQUENCE [LARGE SCALE GENOMIC DNA]</scope>
    <source>
        <strain evidence="3">DSM 44485</strain>
    </source>
</reference>
<dbReference type="PANTHER" id="PTHR30319:SF1">
    <property type="entry name" value="TRANSCRIPTIONAL REPRESSOR PAAX"/>
    <property type="match status" value="1"/>
</dbReference>
<dbReference type="InterPro" id="IPR013225">
    <property type="entry name" value="PaaX_C"/>
</dbReference>
<gene>
    <name evidence="2" type="ORF">SAMN06265355_10159</name>
</gene>
<dbReference type="RefSeq" id="WP_425427260.1">
    <property type="nucleotide sequence ID" value="NZ_FZNP01000001.1"/>
</dbReference>
<proteinExistence type="predicted"/>
<evidence type="ECO:0000313" key="2">
    <source>
        <dbReference type="EMBL" id="SNR22861.1"/>
    </source>
</evidence>
<evidence type="ECO:0000259" key="1">
    <source>
        <dbReference type="Pfam" id="PF08223"/>
    </source>
</evidence>